<dbReference type="CDD" id="cd02440">
    <property type="entry name" value="AdoMet_MTases"/>
    <property type="match status" value="1"/>
</dbReference>
<sequence length="221" mass="24641">MERSRRLERSWRGNAEAWARAVREGRLESRRLATDDAILQALRQRAPRRLLDIGCGEGWLCRALAGEVGECVGIDASPELIELARAAGGGSFRRLAYRELDAASGLGRFDALVCNFSLLDEDLAGCLAAWPALLESGGELLIQTLHPWAAGDEDYRDGWREERFDGFGEGFRDSMPWYFRTLESWLALLDGSGWRLRGLSETVHPRLGRPLSLLLRAGLAE</sequence>
<dbReference type="RefSeq" id="WP_003140921.1">
    <property type="nucleotide sequence ID" value="NC_008463.1"/>
</dbReference>
<dbReference type="PANTHER" id="PTHR43464:SF19">
    <property type="entry name" value="UBIQUINONE BIOSYNTHESIS O-METHYLTRANSFERASE, MITOCHONDRIAL"/>
    <property type="match status" value="1"/>
</dbReference>
<evidence type="ECO:0000256" key="2">
    <source>
        <dbReference type="ARBA" id="ARBA00022679"/>
    </source>
</evidence>
<accession>A0A0H2Z716</accession>
<keyword evidence="2" id="KW-0808">Transferase</keyword>
<protein>
    <submittedName>
        <fullName evidence="4">Uncharacterized protein</fullName>
    </submittedName>
</protein>
<evidence type="ECO:0000256" key="3">
    <source>
        <dbReference type="ARBA" id="ARBA00022691"/>
    </source>
</evidence>
<dbReference type="GO" id="GO:0032259">
    <property type="term" value="P:methylation"/>
    <property type="evidence" value="ECO:0007669"/>
    <property type="project" value="UniProtKB-KW"/>
</dbReference>
<dbReference type="PANTHER" id="PTHR43464">
    <property type="entry name" value="METHYLTRANSFERASE"/>
    <property type="match status" value="1"/>
</dbReference>
<dbReference type="BioCyc" id="PAER208963:G1G74-4554-MONOMER"/>
<evidence type="ECO:0000256" key="1">
    <source>
        <dbReference type="ARBA" id="ARBA00022603"/>
    </source>
</evidence>
<name>A0A0H2Z716_PSEAB</name>
<reference evidence="4 5" key="1">
    <citation type="journal article" date="2006" name="Genome Biol.">
        <title>Genomic analysis reveals that Pseudomonas aeruginosa virulence is combinatorial.</title>
        <authorList>
            <person name="Lee D.G."/>
            <person name="Urbach J.M."/>
            <person name="Wu G."/>
            <person name="Liberati N.T."/>
            <person name="Feinbaum R.L."/>
            <person name="Miyata S."/>
            <person name="Diggins L.T."/>
            <person name="He J."/>
            <person name="Saucier M."/>
            <person name="Deziel E."/>
            <person name="Friedman L."/>
            <person name="Li L."/>
            <person name="Grills G."/>
            <person name="Montgomery K."/>
            <person name="Kucherlapati R."/>
            <person name="Rahme L.G."/>
            <person name="Ausubel F.M."/>
        </authorList>
    </citation>
    <scope>NUCLEOTIDE SEQUENCE [LARGE SCALE GENOMIC DNA]</scope>
    <source>
        <strain evidence="4 5">UCBPP-PA14</strain>
    </source>
</reference>
<dbReference type="Proteomes" id="UP000000653">
    <property type="component" value="Chromosome"/>
</dbReference>
<dbReference type="AlphaFoldDB" id="A0A0H2Z716"/>
<dbReference type="Gene3D" id="3.40.50.150">
    <property type="entry name" value="Vaccinia Virus protein VP39"/>
    <property type="match status" value="1"/>
</dbReference>
<dbReference type="InterPro" id="IPR029063">
    <property type="entry name" value="SAM-dependent_MTases_sf"/>
</dbReference>
<dbReference type="HOGENOM" id="CLU_049749_1_1_6"/>
<organism evidence="4 5">
    <name type="scientific">Pseudomonas aeruginosa (strain UCBPP-PA14)</name>
    <dbReference type="NCBI Taxonomy" id="208963"/>
    <lineage>
        <taxon>Bacteria</taxon>
        <taxon>Pseudomonadati</taxon>
        <taxon>Pseudomonadota</taxon>
        <taxon>Gammaproteobacteria</taxon>
        <taxon>Pseudomonadales</taxon>
        <taxon>Pseudomonadaceae</taxon>
        <taxon>Pseudomonas</taxon>
    </lineage>
</organism>
<keyword evidence="1" id="KW-0489">Methyltransferase</keyword>
<gene>
    <name evidence="4" type="ordered locus">PA14_54050</name>
</gene>
<dbReference type="KEGG" id="pau:PA14_54050"/>
<evidence type="ECO:0000313" key="4">
    <source>
        <dbReference type="EMBL" id="ABJ09942.1"/>
    </source>
</evidence>
<dbReference type="SUPFAM" id="SSF53335">
    <property type="entry name" value="S-adenosyl-L-methionine-dependent methyltransferases"/>
    <property type="match status" value="1"/>
</dbReference>
<dbReference type="Pfam" id="PF13489">
    <property type="entry name" value="Methyltransf_23"/>
    <property type="match status" value="1"/>
</dbReference>
<dbReference type="EMBL" id="CP000438">
    <property type="protein sequence ID" value="ABJ09942.1"/>
    <property type="molecule type" value="Genomic_DNA"/>
</dbReference>
<dbReference type="GO" id="GO:0008168">
    <property type="term" value="F:methyltransferase activity"/>
    <property type="evidence" value="ECO:0007669"/>
    <property type="project" value="UniProtKB-KW"/>
</dbReference>
<keyword evidence="3" id="KW-0949">S-adenosyl-L-methionine</keyword>
<evidence type="ECO:0000313" key="5">
    <source>
        <dbReference type="Proteomes" id="UP000000653"/>
    </source>
</evidence>
<proteinExistence type="predicted"/>